<dbReference type="InterPro" id="IPR018042">
    <property type="entry name" value="Aspartate_kinase_CS"/>
</dbReference>
<comment type="catalytic activity">
    <reaction evidence="7 9">
        <text>L-aspartate + ATP = 4-phospho-L-aspartate + ADP</text>
        <dbReference type="Rhea" id="RHEA:23776"/>
        <dbReference type="ChEBI" id="CHEBI:29991"/>
        <dbReference type="ChEBI" id="CHEBI:30616"/>
        <dbReference type="ChEBI" id="CHEBI:57535"/>
        <dbReference type="ChEBI" id="CHEBI:456216"/>
        <dbReference type="EC" id="2.7.2.4"/>
    </reaction>
</comment>
<dbReference type="SUPFAM" id="SSF55021">
    <property type="entry name" value="ACT-like"/>
    <property type="match status" value="2"/>
</dbReference>
<evidence type="ECO:0000256" key="2">
    <source>
        <dbReference type="ARBA" id="ARBA00010122"/>
    </source>
</evidence>
<evidence type="ECO:0000256" key="3">
    <source>
        <dbReference type="ARBA" id="ARBA00022679"/>
    </source>
</evidence>
<keyword evidence="6 8" id="KW-0067">ATP-binding</keyword>
<keyword evidence="14" id="KW-1185">Reference proteome</keyword>
<comment type="pathway">
    <text evidence="10">Amino-acid biosynthesis; L-methionine biosynthesis via de novo pathway; L-homoserine from L-aspartate: step 1/3.</text>
</comment>
<feature type="binding site" evidence="8">
    <location>
        <position position="229"/>
    </location>
    <ligand>
        <name>ATP</name>
        <dbReference type="ChEBI" id="CHEBI:30616"/>
    </ligand>
</feature>
<dbReference type="GO" id="GO:0009090">
    <property type="term" value="P:homoserine biosynthetic process"/>
    <property type="evidence" value="ECO:0007669"/>
    <property type="project" value="TreeGrafter"/>
</dbReference>
<dbReference type="UniPathway" id="UPA00034">
    <property type="reaction ID" value="UER00015"/>
</dbReference>
<dbReference type="PANTHER" id="PTHR21499:SF59">
    <property type="entry name" value="ASPARTOKINASE"/>
    <property type="match status" value="1"/>
</dbReference>
<dbReference type="SUPFAM" id="SSF53633">
    <property type="entry name" value="Carbamate kinase-like"/>
    <property type="match status" value="1"/>
</dbReference>
<keyword evidence="3 9" id="KW-0808">Transferase</keyword>
<sequence>MKVLKFGGTSVGSPERMRRLMDIINPNERQIVVLSAVSGTTNNLVEISEAYKTDKNKAVELIDNLKSKYIVFIQDLFPKEDFYKKGSDVIETYFGTLYSFANESSFTVAHERAILAQGELISTNLFTIYLGQIGIEAVLLPALEFMKIDEESEPIVPFITEKLTPMLEAHPETKLFITQGFICRNPYGEIDNLKRGGSDYTASLIGAGITSEEVQIWTDIDGMHNNDPRIVKNTRPIARLSFEEAAELAYFGAKILHPQSVLPAQKYRIPVRLKNTMDPTAPGTLIDAQRSEGEIKAVAAKDGITAIKIQSSRMLMAYGFLRKVFEVFERYKTPIDVITTSEVAVSVSIDKTDNLKEIVAELNDLGAVEVDKDLTIICIVGDFVSSKTGYAAKVINSMKEVPMRMISYGGSNNNISIIVDSSFKHSALLDLHEGLFN</sequence>
<dbReference type="GO" id="GO:0009088">
    <property type="term" value="P:threonine biosynthetic process"/>
    <property type="evidence" value="ECO:0007669"/>
    <property type="project" value="UniProtKB-UniPathway"/>
</dbReference>
<dbReference type="PROSITE" id="PS00324">
    <property type="entry name" value="ASPARTOKINASE"/>
    <property type="match status" value="1"/>
</dbReference>
<dbReference type="EC" id="2.7.2.4" evidence="9"/>
<dbReference type="InterPro" id="IPR001048">
    <property type="entry name" value="Asp/Glu/Uridylate_kinase"/>
</dbReference>
<dbReference type="GO" id="GO:0004072">
    <property type="term" value="F:aspartate kinase activity"/>
    <property type="evidence" value="ECO:0007669"/>
    <property type="project" value="UniProtKB-EC"/>
</dbReference>
<dbReference type="EMBL" id="PQVF01000008">
    <property type="protein sequence ID" value="POY35976.1"/>
    <property type="molecule type" value="Genomic_DNA"/>
</dbReference>
<dbReference type="Pfam" id="PF00696">
    <property type="entry name" value="AA_kinase"/>
    <property type="match status" value="1"/>
</dbReference>
<dbReference type="Proteomes" id="UP000236893">
    <property type="component" value="Unassembled WGS sequence"/>
</dbReference>
<comment type="pathway">
    <text evidence="10">Amino-acid biosynthesis; L-threonine biosynthesis; L-threonine from L-aspartate: step 1/5.</text>
</comment>
<reference evidence="13 14" key="1">
    <citation type="submission" date="2018-01" db="EMBL/GenBank/DDBJ databases">
        <authorList>
            <person name="Gaut B.S."/>
            <person name="Morton B.R."/>
            <person name="Clegg M.T."/>
            <person name="Duvall M.R."/>
        </authorList>
    </citation>
    <scope>NUCLEOTIDE SEQUENCE [LARGE SCALE GENOMIC DNA]</scope>
    <source>
        <strain evidence="13 14">HR-AV</strain>
    </source>
</reference>
<dbReference type="PIRSF" id="PIRSF000726">
    <property type="entry name" value="Asp_kin"/>
    <property type="match status" value="1"/>
</dbReference>
<dbReference type="Gene3D" id="3.30.70.260">
    <property type="match status" value="2"/>
</dbReference>
<dbReference type="Gene3D" id="1.20.120.1320">
    <property type="entry name" value="Aspartokinase, catalytic domain"/>
    <property type="match status" value="1"/>
</dbReference>
<dbReference type="AlphaFoldDB" id="A0A2S5A088"/>
<comment type="caution">
    <text evidence="13">The sequence shown here is derived from an EMBL/GenBank/DDBJ whole genome shotgun (WGS) entry which is preliminary data.</text>
</comment>
<dbReference type="InterPro" id="IPR005260">
    <property type="entry name" value="Asp_kin_monofn"/>
</dbReference>
<evidence type="ECO:0000256" key="6">
    <source>
        <dbReference type="ARBA" id="ARBA00022840"/>
    </source>
</evidence>
<dbReference type="Gene3D" id="3.40.1160.10">
    <property type="entry name" value="Acetylglutamate kinase-like"/>
    <property type="match status" value="1"/>
</dbReference>
<feature type="binding site" evidence="8">
    <location>
        <begin position="218"/>
        <end position="219"/>
    </location>
    <ligand>
        <name>ATP</name>
        <dbReference type="ChEBI" id="CHEBI:30616"/>
    </ligand>
</feature>
<protein>
    <recommendedName>
        <fullName evidence="9">Aspartokinase</fullName>
        <ecNumber evidence="9">2.7.2.4</ecNumber>
    </recommendedName>
</protein>
<comment type="pathway">
    <text evidence="1 10">Amino-acid biosynthesis; L-lysine biosynthesis via DAP pathway; (S)-tetrahydrodipicolinate from L-aspartate: step 1/4.</text>
</comment>
<dbReference type="InterPro" id="IPR054352">
    <property type="entry name" value="ACT_Aspartokinase"/>
</dbReference>
<dbReference type="CDD" id="cd04912">
    <property type="entry name" value="ACT_AKiii-LysC-EC-like_1"/>
    <property type="match status" value="1"/>
</dbReference>
<dbReference type="CDD" id="cd04243">
    <property type="entry name" value="AAK_AK-HSDH-like"/>
    <property type="match status" value="1"/>
</dbReference>
<feature type="domain" description="Aspartate/glutamate/uridylate kinase" evidence="11">
    <location>
        <begin position="2"/>
        <end position="275"/>
    </location>
</feature>
<feature type="domain" description="Aspartokinase ACT" evidence="12">
    <location>
        <begin position="377"/>
        <end position="433"/>
    </location>
</feature>
<dbReference type="UniPathway" id="UPA00051">
    <property type="reaction ID" value="UER00462"/>
</dbReference>
<evidence type="ECO:0000256" key="5">
    <source>
        <dbReference type="ARBA" id="ARBA00022777"/>
    </source>
</evidence>
<dbReference type="InterPro" id="IPR042199">
    <property type="entry name" value="AsparK_Bifunc_asparK/hSer_DH"/>
</dbReference>
<evidence type="ECO:0000259" key="12">
    <source>
        <dbReference type="Pfam" id="PF22468"/>
    </source>
</evidence>
<evidence type="ECO:0000313" key="13">
    <source>
        <dbReference type="EMBL" id="POY35976.1"/>
    </source>
</evidence>
<name>A0A2S5A088_9SPHI</name>
<feature type="binding site" evidence="8">
    <location>
        <begin position="5"/>
        <end position="8"/>
    </location>
    <ligand>
        <name>ATP</name>
        <dbReference type="ChEBI" id="CHEBI:30616"/>
    </ligand>
</feature>
<proteinExistence type="inferred from homology"/>
<gene>
    <name evidence="13" type="ORF">C3K47_12280</name>
</gene>
<organism evidence="13 14">
    <name type="scientific">Solitalea longa</name>
    <dbReference type="NCBI Taxonomy" id="2079460"/>
    <lineage>
        <taxon>Bacteria</taxon>
        <taxon>Pseudomonadati</taxon>
        <taxon>Bacteroidota</taxon>
        <taxon>Sphingobacteriia</taxon>
        <taxon>Sphingobacteriales</taxon>
        <taxon>Sphingobacteriaceae</taxon>
        <taxon>Solitalea</taxon>
    </lineage>
</organism>
<dbReference type="GO" id="GO:0009089">
    <property type="term" value="P:lysine biosynthetic process via diaminopimelate"/>
    <property type="evidence" value="ECO:0007669"/>
    <property type="project" value="UniProtKB-UniPathway"/>
</dbReference>
<feature type="binding site" evidence="8">
    <location>
        <position position="119"/>
    </location>
    <ligand>
        <name>substrate</name>
    </ligand>
</feature>
<evidence type="ECO:0000259" key="11">
    <source>
        <dbReference type="Pfam" id="PF00696"/>
    </source>
</evidence>
<comment type="similarity">
    <text evidence="2 9">Belongs to the aspartokinase family.</text>
</comment>
<keyword evidence="5 9" id="KW-0418">Kinase</keyword>
<dbReference type="OrthoDB" id="9799110at2"/>
<dbReference type="RefSeq" id="WP_103789439.1">
    <property type="nucleotide sequence ID" value="NZ_PQVF01000008.1"/>
</dbReference>
<dbReference type="InterPro" id="IPR045865">
    <property type="entry name" value="ACT-like_dom_sf"/>
</dbReference>
<dbReference type="InterPro" id="IPR001341">
    <property type="entry name" value="Asp_kinase"/>
</dbReference>
<evidence type="ECO:0000313" key="14">
    <source>
        <dbReference type="Proteomes" id="UP000236893"/>
    </source>
</evidence>
<evidence type="ECO:0000256" key="8">
    <source>
        <dbReference type="PIRSR" id="PIRSR000726-1"/>
    </source>
</evidence>
<dbReference type="UniPathway" id="UPA00050">
    <property type="reaction ID" value="UER00461"/>
</dbReference>
<evidence type="ECO:0000256" key="9">
    <source>
        <dbReference type="RuleBase" id="RU003448"/>
    </source>
</evidence>
<dbReference type="NCBIfam" id="TIGR00657">
    <property type="entry name" value="asp_kinases"/>
    <property type="match status" value="1"/>
</dbReference>
<keyword evidence="4 8" id="KW-0547">Nucleotide-binding</keyword>
<dbReference type="PANTHER" id="PTHR21499">
    <property type="entry name" value="ASPARTATE KINASE"/>
    <property type="match status" value="1"/>
</dbReference>
<dbReference type="Pfam" id="PF22468">
    <property type="entry name" value="ACT_9"/>
    <property type="match status" value="1"/>
</dbReference>
<evidence type="ECO:0000256" key="7">
    <source>
        <dbReference type="ARBA" id="ARBA00047872"/>
    </source>
</evidence>
<evidence type="ECO:0000256" key="4">
    <source>
        <dbReference type="ARBA" id="ARBA00022741"/>
    </source>
</evidence>
<accession>A0A2S5A088</accession>
<dbReference type="GO" id="GO:0005524">
    <property type="term" value="F:ATP binding"/>
    <property type="evidence" value="ECO:0007669"/>
    <property type="project" value="UniProtKB-KW"/>
</dbReference>
<evidence type="ECO:0000256" key="10">
    <source>
        <dbReference type="RuleBase" id="RU004249"/>
    </source>
</evidence>
<keyword evidence="10" id="KW-0028">Amino-acid biosynthesis</keyword>
<dbReference type="InterPro" id="IPR036393">
    <property type="entry name" value="AceGlu_kinase-like_sf"/>
</dbReference>
<dbReference type="GO" id="GO:0005829">
    <property type="term" value="C:cytosol"/>
    <property type="evidence" value="ECO:0007669"/>
    <property type="project" value="TreeGrafter"/>
</dbReference>
<feature type="binding site" evidence="8">
    <location>
        <position position="41"/>
    </location>
    <ligand>
        <name>substrate</name>
    </ligand>
</feature>
<evidence type="ECO:0000256" key="1">
    <source>
        <dbReference type="ARBA" id="ARBA00004766"/>
    </source>
</evidence>